<dbReference type="Proteomes" id="UP001497444">
    <property type="component" value="Chromosome 4"/>
</dbReference>
<dbReference type="InterPro" id="IPR042086">
    <property type="entry name" value="MeTrfase_capping"/>
</dbReference>
<keyword evidence="1" id="KW-0479">Metal-binding</keyword>
<dbReference type="InterPro" id="IPR005299">
    <property type="entry name" value="MeTrfase_7"/>
</dbReference>
<accession>A0ABP0WXJ0</accession>
<dbReference type="Pfam" id="PF03492">
    <property type="entry name" value="Methyltransf_7"/>
    <property type="match status" value="2"/>
</dbReference>
<evidence type="ECO:0000313" key="3">
    <source>
        <dbReference type="EMBL" id="CAK9271581.1"/>
    </source>
</evidence>
<dbReference type="InterPro" id="IPR029063">
    <property type="entry name" value="SAM-dependent_MTases_sf"/>
</dbReference>
<protein>
    <submittedName>
        <fullName evidence="3">Uncharacterized protein</fullName>
    </submittedName>
</protein>
<proteinExistence type="predicted"/>
<dbReference type="Gene3D" id="1.10.1200.270">
    <property type="entry name" value="Methyltransferase, alpha-helical capping domain"/>
    <property type="match status" value="2"/>
</dbReference>
<dbReference type="PANTHER" id="PTHR31009">
    <property type="entry name" value="S-ADENOSYL-L-METHIONINE:CARBOXYL METHYLTRANSFERASE FAMILY PROTEIN"/>
    <property type="match status" value="1"/>
</dbReference>
<dbReference type="SUPFAM" id="SSF53335">
    <property type="entry name" value="S-adenosyl-L-methionine-dependent methyltransferases"/>
    <property type="match status" value="2"/>
</dbReference>
<evidence type="ECO:0000313" key="4">
    <source>
        <dbReference type="Proteomes" id="UP001497444"/>
    </source>
</evidence>
<name>A0ABP0WXJ0_9BRYO</name>
<sequence length="261" mass="29298">MHSLHWISQIPAAVTDPSSPLYNKGRCWILGGDLAIAQQSQRDWHKFLNSRAAEMVPGGIVLATCSAARIQSIRKIKPTSNAAIATWLARISKILGAVSLLRYLTEFGNCVTMPGNRLLEIENILAYDDDDGFLQGVITAETRDAFNLPIYCPSKEEVESAVAKNGAFDMQCVEWSDDSDLFLEHERLRLLQNPHKFATFYSAWVRAMVGPIVEAHMGLQATNEWFVLYERRMVARATSLLSNPKGQQEYKFLAPLSCSWF</sequence>
<evidence type="ECO:0000256" key="1">
    <source>
        <dbReference type="ARBA" id="ARBA00022723"/>
    </source>
</evidence>
<reference evidence="3" key="1">
    <citation type="submission" date="2024-02" db="EMBL/GenBank/DDBJ databases">
        <authorList>
            <consortium name="ELIXIR-Norway"/>
            <consortium name="Elixir Norway"/>
        </authorList>
    </citation>
    <scope>NUCLEOTIDE SEQUENCE</scope>
</reference>
<organism evidence="3 4">
    <name type="scientific">Sphagnum jensenii</name>
    <dbReference type="NCBI Taxonomy" id="128206"/>
    <lineage>
        <taxon>Eukaryota</taxon>
        <taxon>Viridiplantae</taxon>
        <taxon>Streptophyta</taxon>
        <taxon>Embryophyta</taxon>
        <taxon>Bryophyta</taxon>
        <taxon>Sphagnophytina</taxon>
        <taxon>Sphagnopsida</taxon>
        <taxon>Sphagnales</taxon>
        <taxon>Sphagnaceae</taxon>
        <taxon>Sphagnum</taxon>
    </lineage>
</organism>
<keyword evidence="4" id="KW-1185">Reference proteome</keyword>
<dbReference type="EMBL" id="OZ020099">
    <property type="protein sequence ID" value="CAK9271581.1"/>
    <property type="molecule type" value="Genomic_DNA"/>
</dbReference>
<keyword evidence="2" id="KW-0460">Magnesium</keyword>
<evidence type="ECO:0000256" key="2">
    <source>
        <dbReference type="ARBA" id="ARBA00022842"/>
    </source>
</evidence>
<dbReference type="Gene3D" id="3.40.50.150">
    <property type="entry name" value="Vaccinia Virus protein VP39"/>
    <property type="match status" value="2"/>
</dbReference>
<gene>
    <name evidence="3" type="ORF">CSSPJE1EN1_LOCUS17059</name>
</gene>